<feature type="domain" description="Activator of Hsp90 ATPase homologue 1/2-like C-terminal" evidence="2">
    <location>
        <begin position="23"/>
        <end position="155"/>
    </location>
</feature>
<dbReference type="CDD" id="cd07826">
    <property type="entry name" value="SRPBCC_CalC_Aha1-like_9"/>
    <property type="match status" value="1"/>
</dbReference>
<accession>A0ABZ2M4V7</accession>
<evidence type="ECO:0000313" key="3">
    <source>
        <dbReference type="EMBL" id="WXB18153.1"/>
    </source>
</evidence>
<sequence>MRANENENEPAAAREVVITRVFDAPARLLFEAYSKPEHVKRWFGPKGWPITLCEIDFRVGGRFRFGMTGPDGNPETPFGGEYLEIVPNRKIVYDNAFELPGAEKMIVTVTYTEKDGGTILTIHTLFASVAMKNEHVGGGYVQGTNEILDQLAELLPSLRAGASAEGAS</sequence>
<name>A0ABZ2M4V7_9BACT</name>
<protein>
    <submittedName>
        <fullName evidence="3">SRPBCC family protein</fullName>
    </submittedName>
</protein>
<dbReference type="Pfam" id="PF08327">
    <property type="entry name" value="AHSA1"/>
    <property type="match status" value="1"/>
</dbReference>
<proteinExistence type="inferred from homology"/>
<keyword evidence="4" id="KW-1185">Reference proteome</keyword>
<dbReference type="SUPFAM" id="SSF55961">
    <property type="entry name" value="Bet v1-like"/>
    <property type="match status" value="1"/>
</dbReference>
<gene>
    <name evidence="3" type="ORF">LZC94_12935</name>
</gene>
<dbReference type="Proteomes" id="UP001370348">
    <property type="component" value="Chromosome"/>
</dbReference>
<dbReference type="InterPro" id="IPR013538">
    <property type="entry name" value="ASHA1/2-like_C"/>
</dbReference>
<comment type="similarity">
    <text evidence="1">Belongs to the AHA1 family.</text>
</comment>
<dbReference type="Gene3D" id="3.30.530.20">
    <property type="match status" value="1"/>
</dbReference>
<dbReference type="EMBL" id="CP089984">
    <property type="protein sequence ID" value="WXB18153.1"/>
    <property type="molecule type" value="Genomic_DNA"/>
</dbReference>
<evidence type="ECO:0000256" key="1">
    <source>
        <dbReference type="ARBA" id="ARBA00006817"/>
    </source>
</evidence>
<organism evidence="3 4">
    <name type="scientific">Pendulispora albinea</name>
    <dbReference type="NCBI Taxonomy" id="2741071"/>
    <lineage>
        <taxon>Bacteria</taxon>
        <taxon>Pseudomonadati</taxon>
        <taxon>Myxococcota</taxon>
        <taxon>Myxococcia</taxon>
        <taxon>Myxococcales</taxon>
        <taxon>Sorangiineae</taxon>
        <taxon>Pendulisporaceae</taxon>
        <taxon>Pendulispora</taxon>
    </lineage>
</organism>
<evidence type="ECO:0000259" key="2">
    <source>
        <dbReference type="Pfam" id="PF08327"/>
    </source>
</evidence>
<evidence type="ECO:0000313" key="4">
    <source>
        <dbReference type="Proteomes" id="UP001370348"/>
    </source>
</evidence>
<reference evidence="3 4" key="1">
    <citation type="submission" date="2021-12" db="EMBL/GenBank/DDBJ databases">
        <title>Discovery of the Pendulisporaceae a myxobacterial family with distinct sporulation behavior and unique specialized metabolism.</title>
        <authorList>
            <person name="Garcia R."/>
            <person name="Popoff A."/>
            <person name="Bader C.D."/>
            <person name="Loehr J."/>
            <person name="Walesch S."/>
            <person name="Walt C."/>
            <person name="Boldt J."/>
            <person name="Bunk B."/>
            <person name="Haeckl F.J.F.P.J."/>
            <person name="Gunesch A.P."/>
            <person name="Birkelbach J."/>
            <person name="Nuebel U."/>
            <person name="Pietschmann T."/>
            <person name="Bach T."/>
            <person name="Mueller R."/>
        </authorList>
    </citation>
    <scope>NUCLEOTIDE SEQUENCE [LARGE SCALE GENOMIC DNA]</scope>
    <source>
        <strain evidence="3 4">MSr11954</strain>
    </source>
</reference>
<dbReference type="InterPro" id="IPR023393">
    <property type="entry name" value="START-like_dom_sf"/>
</dbReference>
<dbReference type="RefSeq" id="WP_394827795.1">
    <property type="nucleotide sequence ID" value="NZ_CP089984.1"/>
</dbReference>